<reference evidence="2" key="2">
    <citation type="submission" date="2020-09" db="EMBL/GenBank/DDBJ databases">
        <authorList>
            <person name="Sun Q."/>
            <person name="Kim S."/>
        </authorList>
    </citation>
    <scope>NUCLEOTIDE SEQUENCE</scope>
    <source>
        <strain evidence="2">KCTC 42097</strain>
    </source>
</reference>
<dbReference type="Proteomes" id="UP000641137">
    <property type="component" value="Unassembled WGS sequence"/>
</dbReference>
<organism evidence="2 3">
    <name type="scientific">Limoniibacter endophyticus</name>
    <dbReference type="NCBI Taxonomy" id="1565040"/>
    <lineage>
        <taxon>Bacteria</taxon>
        <taxon>Pseudomonadati</taxon>
        <taxon>Pseudomonadota</taxon>
        <taxon>Alphaproteobacteria</taxon>
        <taxon>Hyphomicrobiales</taxon>
        <taxon>Bartonellaceae</taxon>
        <taxon>Limoniibacter</taxon>
    </lineage>
</organism>
<dbReference type="SUPFAM" id="SSF46785">
    <property type="entry name" value="Winged helix' DNA-binding domain"/>
    <property type="match status" value="1"/>
</dbReference>
<feature type="region of interest" description="Disordered" evidence="1">
    <location>
        <begin position="120"/>
        <end position="143"/>
    </location>
</feature>
<feature type="compositionally biased region" description="Basic and acidic residues" evidence="1">
    <location>
        <begin position="127"/>
        <end position="140"/>
    </location>
</feature>
<dbReference type="InterPro" id="IPR036390">
    <property type="entry name" value="WH_DNA-bd_sf"/>
</dbReference>
<evidence type="ECO:0000313" key="2">
    <source>
        <dbReference type="EMBL" id="GHC70983.1"/>
    </source>
</evidence>
<reference evidence="2" key="1">
    <citation type="journal article" date="2014" name="Int. J. Syst. Evol. Microbiol.">
        <title>Complete genome sequence of Corynebacterium casei LMG S-19264T (=DSM 44701T), isolated from a smear-ripened cheese.</title>
        <authorList>
            <consortium name="US DOE Joint Genome Institute (JGI-PGF)"/>
            <person name="Walter F."/>
            <person name="Albersmeier A."/>
            <person name="Kalinowski J."/>
            <person name="Ruckert C."/>
        </authorList>
    </citation>
    <scope>NUCLEOTIDE SEQUENCE</scope>
    <source>
        <strain evidence="2">KCTC 42097</strain>
    </source>
</reference>
<protein>
    <recommendedName>
        <fullName evidence="4">HTH deoR-type domain-containing protein</fullName>
    </recommendedName>
</protein>
<evidence type="ECO:0008006" key="4">
    <source>
        <dbReference type="Google" id="ProtNLM"/>
    </source>
</evidence>
<gene>
    <name evidence="2" type="ORF">GCM10010136_17820</name>
</gene>
<evidence type="ECO:0000313" key="3">
    <source>
        <dbReference type="Proteomes" id="UP000641137"/>
    </source>
</evidence>
<sequence>MLQKKGRKLPPWKGVLATRQVYAQTMAELLRKEHGDSHRAIKQIMRQTHASERAVKHWLSGQYGPNTVYFLRLVVSSPVIRAFILGLIEGPVAAKLSGPVDRYALAATRAAYAAGEIAGGKPAAGHRRNDPIDGSDRDPMNDPDPVELNERQYWFLARVEEGSRCGASEIMALWQVSLKTARRDIATLKTANLICYVGSRRKGRYRRIVGAPG</sequence>
<comment type="caution">
    <text evidence="2">The sequence shown here is derived from an EMBL/GenBank/DDBJ whole genome shotgun (WGS) entry which is preliminary data.</text>
</comment>
<name>A0A8J3GGV8_9HYPH</name>
<dbReference type="RefSeq" id="WP_189489638.1">
    <property type="nucleotide sequence ID" value="NZ_BMZO01000005.1"/>
</dbReference>
<proteinExistence type="predicted"/>
<dbReference type="EMBL" id="BMZO01000005">
    <property type="protein sequence ID" value="GHC70983.1"/>
    <property type="molecule type" value="Genomic_DNA"/>
</dbReference>
<dbReference type="AlphaFoldDB" id="A0A8J3GGV8"/>
<evidence type="ECO:0000256" key="1">
    <source>
        <dbReference type="SAM" id="MobiDB-lite"/>
    </source>
</evidence>
<accession>A0A8J3GGV8</accession>
<keyword evidence="3" id="KW-1185">Reference proteome</keyword>